<keyword evidence="3" id="KW-0863">Zinc-finger</keyword>
<dbReference type="VEuPathDB" id="VectorBase:PPAPM1_009168"/>
<feature type="compositionally biased region" description="Pro residues" evidence="5">
    <location>
        <begin position="347"/>
        <end position="358"/>
    </location>
</feature>
<dbReference type="EMBL" id="AJVK01003465">
    <property type="status" value="NOT_ANNOTATED_CDS"/>
    <property type="molecule type" value="Genomic_DNA"/>
</dbReference>
<keyword evidence="8" id="KW-1185">Reference proteome</keyword>
<dbReference type="AlphaFoldDB" id="A0A1B0D5A3"/>
<feature type="region of interest" description="Disordered" evidence="5">
    <location>
        <begin position="329"/>
        <end position="389"/>
    </location>
</feature>
<feature type="compositionally biased region" description="Basic residues" evidence="5">
    <location>
        <begin position="1255"/>
        <end position="1267"/>
    </location>
</feature>
<evidence type="ECO:0000256" key="4">
    <source>
        <dbReference type="ARBA" id="ARBA00022833"/>
    </source>
</evidence>
<reference evidence="7" key="1">
    <citation type="submission" date="2022-08" db="UniProtKB">
        <authorList>
            <consortium name="EnsemblMetazoa"/>
        </authorList>
    </citation>
    <scope>IDENTIFICATION</scope>
    <source>
        <strain evidence="7">Israel</strain>
    </source>
</reference>
<feature type="compositionally biased region" description="Polar residues" evidence="5">
    <location>
        <begin position="1008"/>
        <end position="1018"/>
    </location>
</feature>
<keyword evidence="1" id="KW-0479">Metal-binding</keyword>
<evidence type="ECO:0000256" key="2">
    <source>
        <dbReference type="ARBA" id="ARBA00022737"/>
    </source>
</evidence>
<keyword evidence="2" id="KW-0677">Repeat</keyword>
<feature type="compositionally biased region" description="Polar residues" evidence="5">
    <location>
        <begin position="174"/>
        <end position="183"/>
    </location>
</feature>
<dbReference type="PANTHER" id="PTHR24379:SF121">
    <property type="entry name" value="C2H2-TYPE DOMAIN-CONTAINING PROTEIN"/>
    <property type="match status" value="1"/>
</dbReference>
<feature type="compositionally biased region" description="Basic and acidic residues" evidence="5">
    <location>
        <begin position="362"/>
        <end position="373"/>
    </location>
</feature>
<dbReference type="InterPro" id="IPR036236">
    <property type="entry name" value="Znf_C2H2_sf"/>
</dbReference>
<feature type="compositionally biased region" description="Acidic residues" evidence="5">
    <location>
        <begin position="520"/>
        <end position="529"/>
    </location>
</feature>
<feature type="domain" description="C2H2-type" evidence="6">
    <location>
        <begin position="812"/>
        <end position="839"/>
    </location>
</feature>
<dbReference type="EnsemblMetazoa" id="PPAI002660-RA">
    <property type="protein sequence ID" value="PPAI002660-PA"/>
    <property type="gene ID" value="PPAI002660"/>
</dbReference>
<feature type="compositionally biased region" description="Acidic residues" evidence="5">
    <location>
        <begin position="422"/>
        <end position="431"/>
    </location>
</feature>
<evidence type="ECO:0000256" key="1">
    <source>
        <dbReference type="ARBA" id="ARBA00022723"/>
    </source>
</evidence>
<feature type="compositionally biased region" description="Basic and acidic residues" evidence="5">
    <location>
        <begin position="474"/>
        <end position="503"/>
    </location>
</feature>
<evidence type="ECO:0000313" key="8">
    <source>
        <dbReference type="Proteomes" id="UP000092462"/>
    </source>
</evidence>
<feature type="region of interest" description="Disordered" evidence="5">
    <location>
        <begin position="170"/>
        <end position="199"/>
    </location>
</feature>
<dbReference type="PROSITE" id="PS50157">
    <property type="entry name" value="ZINC_FINGER_C2H2_2"/>
    <property type="match status" value="2"/>
</dbReference>
<dbReference type="PANTHER" id="PTHR24379">
    <property type="entry name" value="KRAB AND ZINC FINGER DOMAIN-CONTAINING"/>
    <property type="match status" value="1"/>
</dbReference>
<evidence type="ECO:0000256" key="5">
    <source>
        <dbReference type="SAM" id="MobiDB-lite"/>
    </source>
</evidence>
<feature type="compositionally biased region" description="Polar residues" evidence="5">
    <location>
        <begin position="88"/>
        <end position="97"/>
    </location>
</feature>
<feature type="compositionally biased region" description="Basic and acidic residues" evidence="5">
    <location>
        <begin position="184"/>
        <end position="198"/>
    </location>
</feature>
<feature type="compositionally biased region" description="Polar residues" evidence="5">
    <location>
        <begin position="964"/>
        <end position="984"/>
    </location>
</feature>
<feature type="region of interest" description="Disordered" evidence="5">
    <location>
        <begin position="881"/>
        <end position="1167"/>
    </location>
</feature>
<feature type="compositionally biased region" description="Low complexity" evidence="5">
    <location>
        <begin position="1089"/>
        <end position="1123"/>
    </location>
</feature>
<dbReference type="SUPFAM" id="SSF57667">
    <property type="entry name" value="beta-beta-alpha zinc fingers"/>
    <property type="match status" value="1"/>
</dbReference>
<dbReference type="Proteomes" id="UP000092462">
    <property type="component" value="Unassembled WGS sequence"/>
</dbReference>
<dbReference type="InterPro" id="IPR013087">
    <property type="entry name" value="Znf_C2H2_type"/>
</dbReference>
<feature type="compositionally biased region" description="Polar residues" evidence="5">
    <location>
        <begin position="331"/>
        <end position="342"/>
    </location>
</feature>
<feature type="compositionally biased region" description="Basic residues" evidence="5">
    <location>
        <begin position="1136"/>
        <end position="1147"/>
    </location>
</feature>
<feature type="compositionally biased region" description="Basic and acidic residues" evidence="5">
    <location>
        <begin position="1061"/>
        <end position="1088"/>
    </location>
</feature>
<feature type="compositionally biased region" description="Polar residues" evidence="5">
    <location>
        <begin position="375"/>
        <end position="389"/>
    </location>
</feature>
<feature type="region of interest" description="Disordered" evidence="5">
    <location>
        <begin position="407"/>
        <end position="532"/>
    </location>
</feature>
<feature type="domain" description="C2H2-type" evidence="6">
    <location>
        <begin position="840"/>
        <end position="869"/>
    </location>
</feature>
<evidence type="ECO:0000313" key="7">
    <source>
        <dbReference type="EnsemblMetazoa" id="PPAI002660-PA"/>
    </source>
</evidence>
<dbReference type="GO" id="GO:0008270">
    <property type="term" value="F:zinc ion binding"/>
    <property type="evidence" value="ECO:0007669"/>
    <property type="project" value="UniProtKB-KW"/>
</dbReference>
<evidence type="ECO:0000256" key="3">
    <source>
        <dbReference type="ARBA" id="ARBA00022771"/>
    </source>
</evidence>
<name>A0A1B0D5A3_PHLPP</name>
<feature type="region of interest" description="Disordered" evidence="5">
    <location>
        <begin position="1221"/>
        <end position="1280"/>
    </location>
</feature>
<proteinExistence type="predicted"/>
<dbReference type="VEuPathDB" id="VectorBase:PPAI002660"/>
<dbReference type="SMART" id="SM00355">
    <property type="entry name" value="ZnF_C2H2"/>
    <property type="match status" value="10"/>
</dbReference>
<dbReference type="Gene3D" id="3.30.160.60">
    <property type="entry name" value="Classic Zinc Finger"/>
    <property type="match status" value="2"/>
</dbReference>
<feature type="compositionally biased region" description="Basic and acidic residues" evidence="5">
    <location>
        <begin position="1221"/>
        <end position="1230"/>
    </location>
</feature>
<evidence type="ECO:0000259" key="6">
    <source>
        <dbReference type="PROSITE" id="PS50157"/>
    </source>
</evidence>
<organism evidence="7 8">
    <name type="scientific">Phlebotomus papatasi</name>
    <name type="common">Sandfly</name>
    <dbReference type="NCBI Taxonomy" id="29031"/>
    <lineage>
        <taxon>Eukaryota</taxon>
        <taxon>Metazoa</taxon>
        <taxon>Ecdysozoa</taxon>
        <taxon>Arthropoda</taxon>
        <taxon>Hexapoda</taxon>
        <taxon>Insecta</taxon>
        <taxon>Pterygota</taxon>
        <taxon>Neoptera</taxon>
        <taxon>Endopterygota</taxon>
        <taxon>Diptera</taxon>
        <taxon>Nematocera</taxon>
        <taxon>Psychodoidea</taxon>
        <taxon>Psychodidae</taxon>
        <taxon>Phlebotomus</taxon>
        <taxon>Phlebotomus</taxon>
    </lineage>
</organism>
<accession>A0A1B0D5A3</accession>
<dbReference type="EMBL" id="AJVK01003466">
    <property type="status" value="NOT_ANNOTATED_CDS"/>
    <property type="molecule type" value="Genomic_DNA"/>
</dbReference>
<sequence>MDKIQPEIGENGNLLVQQSSKETFPDSMPLRGFSFNGFNMLDLSHHLENDTVMSTSSSTSGGLVIDHDDGDNNGDAAEAGRGGFVKTAGSNGRTDVFSTPKPRRRSSVWSGEKSMVVSNTRDYSQYLGMQQQQQQQPQQQMVKFKCYKCSESTFSTLRQLKEHQQMCLTKGQPEMTNGPNGRRTNGEHPREGKDDPSGKCRNSRKVFLCSACGTYYENWNLFLHMREIHRKHICLLCLGMFPSAERLHHHLEGRHGILATDTSTGDTLRNQLNSQMFYVMCVSCEHIFTEHDQFVHHNCDTYLQPCGLCNVRGSHAANCRASVSELKSKRNNGQNVQATAIQEKQPKPPQAPAEPPDPVGEMWKRYLNGDESKIPPTTDSPAEVTSSTVECEPRLLVPKLKVKIPKEYQAKIQSPESSSTEAESEEQEECEEINKSSEMSEGIAPQESATVEDEVKTEVTNQEEGNALQPEAMEDVKKEEDEQEPVKEEEMSQDVLEEKKESQSEDVPEANEEVKPEPKVEEDDEDDDGIPVASEDVQTFDLRLNQPLDRIDMVELLRICLRQTIPFCLYCNHATRIVVNAKYLAMHLIAMHRFAATVDSITAEELLPETIVARVKKSLEELDGIYVNLETFDSREGQEKALVKVCDRTFCCFQCRITAKIHKDLYQHNRKMHMKTVILCLMCKSALYSYSELLYHMCPGFTSTEAELKFRCGFCSLHSIPSAFRLMVHLRKKHGVCEICLEDCGDQFKLSNHVWKHKLQHLCFRCGIVYRNKPDITNHLFWKHGTESVTCKKCLQKKWPLVYHFCIPPAQFSCEHCSQIFTRAVSLTVHRRVHTGDFKYPCEEEGCDKKFISKKLLEKHVLKHSQFIPDEPIFIKAEEKMEVPEDKIPSPMDTQPVDGAEKSEKGERKAKKSKSSKKDGDLKKLELMDIDLPAPNLSESDSDMDIDREDSQDTSKKPQEQLPDAQSSLSVEPQSTAQSNSQLQIPMEVEEEDEEKAAPVEDIWENFKTYQTLQQQASRVEDGPEKDNPEEDAEASVPFLHVSQSDHDYCSIYRVSGKAKVPKEEPPAQEQHHKKEEEKPTDPEKSDNSSDTSSGSDSSCTCESNCSCSSSSSSGSSTSSSSSSDDDQQKQQHSPERRKKHIKKRDKAGKEVKEEEDEAKNNGDVIDVVTVEKGNGQEGDENFEVFYESDLVTEESDTDEDFYDEHPQKIAREMMMAWNRKFDGESRDDGGLAGDEAEEEPPTPAAPVKREKQQKVKRKKRDKKHQKLPPLKLTLQSVQV</sequence>
<protein>
    <recommendedName>
        <fullName evidence="6">C2H2-type domain-containing protein</fullName>
    </recommendedName>
</protein>
<keyword evidence="4" id="KW-0862">Zinc</keyword>
<feature type="compositionally biased region" description="Basic and acidic residues" evidence="5">
    <location>
        <begin position="916"/>
        <end position="927"/>
    </location>
</feature>
<dbReference type="EMBL" id="AJVK01003467">
    <property type="status" value="NOT_ANNOTATED_CDS"/>
    <property type="molecule type" value="Genomic_DNA"/>
</dbReference>
<feature type="compositionally biased region" description="Basic and acidic residues" evidence="5">
    <location>
        <begin position="949"/>
        <end position="959"/>
    </location>
</feature>
<dbReference type="PROSITE" id="PS00028">
    <property type="entry name" value="ZINC_FINGER_C2H2_1"/>
    <property type="match status" value="4"/>
</dbReference>
<feature type="region of interest" description="Disordered" evidence="5">
    <location>
        <begin position="82"/>
        <end position="113"/>
    </location>
</feature>